<evidence type="ECO:0000256" key="2">
    <source>
        <dbReference type="ARBA" id="ARBA00023134"/>
    </source>
</evidence>
<dbReference type="WBParaSite" id="TTAC_0000270901-mRNA-1">
    <property type="protein sequence ID" value="TTAC_0000270901-mRNA-1"/>
    <property type="gene ID" value="TTAC_0000270901"/>
</dbReference>
<proteinExistence type="predicted"/>
<dbReference type="PANTHER" id="PTHR24073">
    <property type="entry name" value="DRAB5-RELATED"/>
    <property type="match status" value="1"/>
</dbReference>
<keyword evidence="2" id="KW-0342">GTP-binding</keyword>
<dbReference type="GO" id="GO:0005525">
    <property type="term" value="F:GTP binding"/>
    <property type="evidence" value="ECO:0007669"/>
    <property type="project" value="UniProtKB-KW"/>
</dbReference>
<dbReference type="SUPFAM" id="SSF52540">
    <property type="entry name" value="P-loop containing nucleoside triphosphate hydrolases"/>
    <property type="match status" value="1"/>
</dbReference>
<evidence type="ECO:0000313" key="3">
    <source>
        <dbReference type="WBParaSite" id="TTAC_0000270901-mRNA-1"/>
    </source>
</evidence>
<evidence type="ECO:0000256" key="1">
    <source>
        <dbReference type="ARBA" id="ARBA00022741"/>
    </source>
</evidence>
<dbReference type="InterPro" id="IPR027417">
    <property type="entry name" value="P-loop_NTPase"/>
</dbReference>
<dbReference type="STRING" id="6205.A0A0R3WPL9"/>
<protein>
    <submittedName>
        <fullName evidence="3">Rab-like protein 5</fullName>
    </submittedName>
</protein>
<accession>A0A0R3WPL9</accession>
<keyword evidence="1" id="KW-0547">Nucleotide-binding</keyword>
<dbReference type="Gene3D" id="3.40.50.300">
    <property type="entry name" value="P-loop containing nucleotide triphosphate hydrolases"/>
    <property type="match status" value="1"/>
</dbReference>
<sequence length="164" mass="18605">LSDAVEQGNIEYRPTKGVRILEYDLMAKHDTKMTKVELQLWDTSGSKRYQNCWPVIFKGAHGLVLVYNADQPNHANELEEWYETAISQSLVKDSNCCLMQHALPQTTDKNNVDLPQKLSNLTIIKSRLPSHGDSLREAFSKFVGRLLSNLSEATEQEELTIINS</sequence>
<organism evidence="3">
    <name type="scientific">Hydatigena taeniaeformis</name>
    <name type="common">Feline tapeworm</name>
    <name type="synonym">Taenia taeniaeformis</name>
    <dbReference type="NCBI Taxonomy" id="6205"/>
    <lineage>
        <taxon>Eukaryota</taxon>
        <taxon>Metazoa</taxon>
        <taxon>Spiralia</taxon>
        <taxon>Lophotrochozoa</taxon>
        <taxon>Platyhelminthes</taxon>
        <taxon>Cestoda</taxon>
        <taxon>Eucestoda</taxon>
        <taxon>Cyclophyllidea</taxon>
        <taxon>Taeniidae</taxon>
        <taxon>Hydatigera</taxon>
    </lineage>
</organism>
<name>A0A0R3WPL9_HYDTA</name>
<reference evidence="3" key="1">
    <citation type="submission" date="2017-02" db="UniProtKB">
        <authorList>
            <consortium name="WormBaseParasite"/>
        </authorList>
    </citation>
    <scope>IDENTIFICATION</scope>
</reference>
<dbReference type="PROSITE" id="PS51419">
    <property type="entry name" value="RAB"/>
    <property type="match status" value="1"/>
</dbReference>
<dbReference type="Pfam" id="PF08477">
    <property type="entry name" value="Roc"/>
    <property type="match status" value="1"/>
</dbReference>
<dbReference type="AlphaFoldDB" id="A0A0R3WPL9"/>